<protein>
    <submittedName>
        <fullName evidence="4">Aste57867_1882 protein</fullName>
    </submittedName>
</protein>
<name>A0A485K8V7_9STRA</name>
<accession>A0A485K8V7</accession>
<evidence type="ECO:0000313" key="3">
    <source>
        <dbReference type="EMBL" id="KAF0718119.1"/>
    </source>
</evidence>
<dbReference type="AlphaFoldDB" id="A0A485K8V7"/>
<gene>
    <name evidence="4" type="primary">Aste57867_1882</name>
    <name evidence="3" type="ORF">As57867_001880</name>
    <name evidence="4" type="ORF">ASTE57867_1882</name>
</gene>
<reference evidence="4 5" key="1">
    <citation type="submission" date="2019-03" db="EMBL/GenBank/DDBJ databases">
        <authorList>
            <person name="Gaulin E."/>
            <person name="Dumas B."/>
        </authorList>
    </citation>
    <scope>NUCLEOTIDE SEQUENCE [LARGE SCALE GENOMIC DNA]</scope>
    <source>
        <strain evidence="4">CBS 568.67</strain>
    </source>
</reference>
<dbReference type="OrthoDB" id="247542at2759"/>
<comment type="similarity">
    <text evidence="1">Belongs to the AB hydrolase superfamily. AB hydrolase 4 family.</text>
</comment>
<dbReference type="InterPro" id="IPR029058">
    <property type="entry name" value="AB_hydrolase_fold"/>
</dbReference>
<dbReference type="EMBL" id="CAADRA010000178">
    <property type="protein sequence ID" value="VFT79089.1"/>
    <property type="molecule type" value="Genomic_DNA"/>
</dbReference>
<dbReference type="Gene3D" id="3.40.50.1820">
    <property type="entry name" value="alpha/beta hydrolase"/>
    <property type="match status" value="1"/>
</dbReference>
<reference evidence="3" key="2">
    <citation type="submission" date="2019-06" db="EMBL/GenBank/DDBJ databases">
        <title>Genomics analysis of Aphanomyces spp. identifies a new class of oomycete effector associated with host adaptation.</title>
        <authorList>
            <person name="Gaulin E."/>
        </authorList>
    </citation>
    <scope>NUCLEOTIDE SEQUENCE</scope>
    <source>
        <strain evidence="3">CBS 578.67</strain>
    </source>
</reference>
<dbReference type="InterPro" id="IPR050960">
    <property type="entry name" value="AB_hydrolase_4_sf"/>
</dbReference>
<organism evidence="4 5">
    <name type="scientific">Aphanomyces stellatus</name>
    <dbReference type="NCBI Taxonomy" id="120398"/>
    <lineage>
        <taxon>Eukaryota</taxon>
        <taxon>Sar</taxon>
        <taxon>Stramenopiles</taxon>
        <taxon>Oomycota</taxon>
        <taxon>Saprolegniomycetes</taxon>
        <taxon>Saprolegniales</taxon>
        <taxon>Verrucalvaceae</taxon>
        <taxon>Aphanomyces</taxon>
    </lineage>
</organism>
<dbReference type="GO" id="GO:0008126">
    <property type="term" value="F:acetylesterase activity"/>
    <property type="evidence" value="ECO:0007669"/>
    <property type="project" value="TreeGrafter"/>
</dbReference>
<dbReference type="Proteomes" id="UP000332933">
    <property type="component" value="Unassembled WGS sequence"/>
</dbReference>
<dbReference type="InterPro" id="IPR000073">
    <property type="entry name" value="AB_hydrolase_1"/>
</dbReference>
<dbReference type="PANTHER" id="PTHR10794">
    <property type="entry name" value="ABHYDROLASE DOMAIN-CONTAINING PROTEIN"/>
    <property type="match status" value="1"/>
</dbReference>
<dbReference type="GO" id="GO:0051792">
    <property type="term" value="P:medium-chain fatty acid biosynthetic process"/>
    <property type="evidence" value="ECO:0007669"/>
    <property type="project" value="TreeGrafter"/>
</dbReference>
<sequence>MVPTADGGVVSINWVVHPTKTYDTNHPTVVVVHRTRSNNSSFWLIHHGVGGSSRDMYVRITANALAAHGWRVVAMNMRGCGNTPLTTPRVQSFDRRHSFTTSVVPSGSLIGVGFSAGANGFVKYAGEEGPTCPLTAIVSISNPYSLVNLDAILYQSALYRYLYSGMAASAQKRHECTF</sequence>
<evidence type="ECO:0000256" key="1">
    <source>
        <dbReference type="ARBA" id="ARBA00010884"/>
    </source>
</evidence>
<dbReference type="PANTHER" id="PTHR10794:SF63">
    <property type="entry name" value="ALPHA_BETA HYDROLASE 1, ISOFORM A"/>
    <property type="match status" value="1"/>
</dbReference>
<evidence type="ECO:0000313" key="4">
    <source>
        <dbReference type="EMBL" id="VFT79089.1"/>
    </source>
</evidence>
<evidence type="ECO:0000313" key="5">
    <source>
        <dbReference type="Proteomes" id="UP000332933"/>
    </source>
</evidence>
<keyword evidence="5" id="KW-1185">Reference proteome</keyword>
<dbReference type="Pfam" id="PF00561">
    <property type="entry name" value="Abhydrolase_1"/>
    <property type="match status" value="1"/>
</dbReference>
<dbReference type="GO" id="GO:0051793">
    <property type="term" value="P:medium-chain fatty acid catabolic process"/>
    <property type="evidence" value="ECO:0007669"/>
    <property type="project" value="TreeGrafter"/>
</dbReference>
<feature type="domain" description="AB hydrolase-1" evidence="2">
    <location>
        <begin position="44"/>
        <end position="177"/>
    </location>
</feature>
<dbReference type="SUPFAM" id="SSF53474">
    <property type="entry name" value="alpha/beta-Hydrolases"/>
    <property type="match status" value="1"/>
</dbReference>
<evidence type="ECO:0000259" key="2">
    <source>
        <dbReference type="Pfam" id="PF00561"/>
    </source>
</evidence>
<dbReference type="EMBL" id="VJMH01000178">
    <property type="protein sequence ID" value="KAF0718119.1"/>
    <property type="molecule type" value="Genomic_DNA"/>
</dbReference>
<proteinExistence type="inferred from homology"/>
<dbReference type="GO" id="GO:0047372">
    <property type="term" value="F:monoacylglycerol lipase activity"/>
    <property type="evidence" value="ECO:0007669"/>
    <property type="project" value="TreeGrafter"/>
</dbReference>